<dbReference type="NCBIfam" id="NF003804">
    <property type="entry name" value="PRK05395.1-1"/>
    <property type="match status" value="1"/>
</dbReference>
<dbReference type="RefSeq" id="WP_246905419.1">
    <property type="nucleotide sequence ID" value="NZ_JALJRB010000007.1"/>
</dbReference>
<dbReference type="HAMAP" id="MF_00169">
    <property type="entry name" value="AroQ"/>
    <property type="match status" value="1"/>
</dbReference>
<dbReference type="InterPro" id="IPR018509">
    <property type="entry name" value="DHquinase_II_CS"/>
</dbReference>
<gene>
    <name evidence="8 12" type="primary">aroQ</name>
    <name evidence="12" type="ORF">MRX98_08400</name>
</gene>
<dbReference type="CDD" id="cd00466">
    <property type="entry name" value="DHQase_II"/>
    <property type="match status" value="1"/>
</dbReference>
<dbReference type="EC" id="4.2.1.10" evidence="6 8"/>
<name>A0AA41R403_9BACT</name>
<dbReference type="SUPFAM" id="SSF52304">
    <property type="entry name" value="Type II 3-dehydroquinate dehydratase"/>
    <property type="match status" value="1"/>
</dbReference>
<keyword evidence="8" id="KW-0028">Amino-acid biosynthesis</keyword>
<dbReference type="GO" id="GO:0009423">
    <property type="term" value="P:chorismate biosynthetic process"/>
    <property type="evidence" value="ECO:0007669"/>
    <property type="project" value="UniProtKB-UniRule"/>
</dbReference>
<feature type="binding site" evidence="8 10">
    <location>
        <begin position="107"/>
        <end position="108"/>
    </location>
    <ligand>
        <name>substrate</name>
    </ligand>
</feature>
<evidence type="ECO:0000256" key="11">
    <source>
        <dbReference type="PIRSR" id="PIRSR001399-3"/>
    </source>
</evidence>
<feature type="binding site" evidence="8 10">
    <location>
        <position position="80"/>
    </location>
    <ligand>
        <name>substrate</name>
    </ligand>
</feature>
<dbReference type="GO" id="GO:0019631">
    <property type="term" value="P:quinate catabolic process"/>
    <property type="evidence" value="ECO:0007669"/>
    <property type="project" value="TreeGrafter"/>
</dbReference>
<comment type="function">
    <text evidence="2 8">Catalyzes a trans-dehydration via an enolate intermediate.</text>
</comment>
<dbReference type="PROSITE" id="PS01029">
    <property type="entry name" value="DEHYDROQUINASE_II"/>
    <property type="match status" value="1"/>
</dbReference>
<dbReference type="PANTHER" id="PTHR21272:SF3">
    <property type="entry name" value="CATABOLIC 3-DEHYDROQUINASE"/>
    <property type="match status" value="1"/>
</dbReference>
<feature type="binding site" evidence="8 10">
    <location>
        <position position="93"/>
    </location>
    <ligand>
        <name>substrate</name>
    </ligand>
</feature>
<dbReference type="InterPro" id="IPR036441">
    <property type="entry name" value="DHquinase_II_sf"/>
</dbReference>
<evidence type="ECO:0000256" key="2">
    <source>
        <dbReference type="ARBA" id="ARBA00003924"/>
    </source>
</evidence>
<accession>A0AA41R403</accession>
<evidence type="ECO:0000256" key="9">
    <source>
        <dbReference type="PIRSR" id="PIRSR001399-1"/>
    </source>
</evidence>
<dbReference type="NCBIfam" id="NF003805">
    <property type="entry name" value="PRK05395.1-2"/>
    <property type="match status" value="1"/>
</dbReference>
<feature type="site" description="Transition state stabilizer" evidence="8 11">
    <location>
        <position position="24"/>
    </location>
</feature>
<evidence type="ECO:0000256" key="3">
    <source>
        <dbReference type="ARBA" id="ARBA00004902"/>
    </source>
</evidence>
<evidence type="ECO:0000256" key="6">
    <source>
        <dbReference type="ARBA" id="ARBA00012060"/>
    </source>
</evidence>
<feature type="active site" description="Proton donor" evidence="8 9">
    <location>
        <position position="106"/>
    </location>
</feature>
<comment type="caution">
    <text evidence="12">The sequence shown here is derived from an EMBL/GenBank/DDBJ whole genome shotgun (WGS) entry which is preliminary data.</text>
</comment>
<comment type="pathway">
    <text evidence="3 8">Metabolic intermediate biosynthesis; chorismate biosynthesis; chorismate from D-erythrose 4-phosphate and phosphoenolpyruvate: step 3/7.</text>
</comment>
<reference evidence="12" key="1">
    <citation type="submission" date="2022-04" db="EMBL/GenBank/DDBJ databases">
        <title>Desulfatitalea alkaliphila sp. nov., a novel anaerobic sulfate-reducing bacterium isolated from terrestrial mud volcano, Taman Peninsula, Russia.</title>
        <authorList>
            <person name="Khomyakova M.A."/>
            <person name="Merkel A.Y."/>
            <person name="Slobodkin A.I."/>
        </authorList>
    </citation>
    <scope>NUCLEOTIDE SEQUENCE</scope>
    <source>
        <strain evidence="12">M08but</strain>
    </source>
</reference>
<evidence type="ECO:0000313" key="13">
    <source>
        <dbReference type="Proteomes" id="UP001165427"/>
    </source>
</evidence>
<dbReference type="GO" id="GO:0003855">
    <property type="term" value="F:3-dehydroquinate dehydratase activity"/>
    <property type="evidence" value="ECO:0007669"/>
    <property type="project" value="UniProtKB-UniRule"/>
</dbReference>
<dbReference type="GO" id="GO:0009073">
    <property type="term" value="P:aromatic amino acid family biosynthetic process"/>
    <property type="evidence" value="ECO:0007669"/>
    <property type="project" value="UniProtKB-KW"/>
</dbReference>
<keyword evidence="7 8" id="KW-0456">Lyase</keyword>
<evidence type="ECO:0000256" key="10">
    <source>
        <dbReference type="PIRSR" id="PIRSR001399-2"/>
    </source>
</evidence>
<protein>
    <recommendedName>
        <fullName evidence="6 8">3-dehydroquinate dehydratase</fullName>
        <shortName evidence="8">3-dehydroquinase</shortName>
        <ecNumber evidence="6 8">4.2.1.10</ecNumber>
    </recommendedName>
    <alternativeName>
        <fullName evidence="8">Type II DHQase</fullName>
    </alternativeName>
</protein>
<comment type="similarity">
    <text evidence="4 8">Belongs to the type-II 3-dehydroquinase family.</text>
</comment>
<dbReference type="AlphaFoldDB" id="A0AA41R403"/>
<dbReference type="Proteomes" id="UP001165427">
    <property type="component" value="Unassembled WGS sequence"/>
</dbReference>
<dbReference type="PANTHER" id="PTHR21272">
    <property type="entry name" value="CATABOLIC 3-DEHYDROQUINASE"/>
    <property type="match status" value="1"/>
</dbReference>
<organism evidence="12 13">
    <name type="scientific">Desulfatitalea alkaliphila</name>
    <dbReference type="NCBI Taxonomy" id="2929485"/>
    <lineage>
        <taxon>Bacteria</taxon>
        <taxon>Pseudomonadati</taxon>
        <taxon>Thermodesulfobacteriota</taxon>
        <taxon>Desulfobacteria</taxon>
        <taxon>Desulfobacterales</taxon>
        <taxon>Desulfosarcinaceae</taxon>
        <taxon>Desulfatitalea</taxon>
    </lineage>
</organism>
<evidence type="ECO:0000256" key="8">
    <source>
        <dbReference type="HAMAP-Rule" id="MF_00169"/>
    </source>
</evidence>
<dbReference type="EMBL" id="JALJRB010000007">
    <property type="protein sequence ID" value="MCJ8500590.1"/>
    <property type="molecule type" value="Genomic_DNA"/>
</dbReference>
<evidence type="ECO:0000256" key="7">
    <source>
        <dbReference type="ARBA" id="ARBA00023239"/>
    </source>
</evidence>
<evidence type="ECO:0000256" key="1">
    <source>
        <dbReference type="ARBA" id="ARBA00001864"/>
    </source>
</evidence>
<dbReference type="NCBIfam" id="TIGR01088">
    <property type="entry name" value="aroQ"/>
    <property type="match status" value="1"/>
</dbReference>
<dbReference type="Pfam" id="PF01220">
    <property type="entry name" value="DHquinase_II"/>
    <property type="match status" value="1"/>
</dbReference>
<dbReference type="NCBIfam" id="NF003807">
    <property type="entry name" value="PRK05395.1-4"/>
    <property type="match status" value="1"/>
</dbReference>
<keyword evidence="8" id="KW-0057">Aromatic amino acid biosynthesis</keyword>
<dbReference type="PIRSF" id="PIRSF001399">
    <property type="entry name" value="DHquinase_II"/>
    <property type="match status" value="1"/>
</dbReference>
<evidence type="ECO:0000256" key="5">
    <source>
        <dbReference type="ARBA" id="ARBA00011193"/>
    </source>
</evidence>
<comment type="catalytic activity">
    <reaction evidence="1 8">
        <text>3-dehydroquinate = 3-dehydroshikimate + H2O</text>
        <dbReference type="Rhea" id="RHEA:21096"/>
        <dbReference type="ChEBI" id="CHEBI:15377"/>
        <dbReference type="ChEBI" id="CHEBI:16630"/>
        <dbReference type="ChEBI" id="CHEBI:32364"/>
        <dbReference type="EC" id="4.2.1.10"/>
    </reaction>
</comment>
<keyword evidence="13" id="KW-1185">Reference proteome</keyword>
<dbReference type="InterPro" id="IPR001874">
    <property type="entry name" value="DHquinase_II"/>
</dbReference>
<sequence length="157" mass="17125">MSDTPRQATILTIHGPNLNLLGQREPEIYGRTGLAEIDAKLRNLGHRWAVEVLTFQSNHEGAIVDRIQEAADQVDGIIINPAAYTHTSIAIRDALLALKVPIIEVHLSNIHRREPFRHKSLLADVATGQIVGLGVNGYYLALRALVDIIGTAPSTTV</sequence>
<proteinExistence type="inferred from homology"/>
<dbReference type="GO" id="GO:0008652">
    <property type="term" value="P:amino acid biosynthetic process"/>
    <property type="evidence" value="ECO:0007669"/>
    <property type="project" value="UniProtKB-KW"/>
</dbReference>
<evidence type="ECO:0000313" key="12">
    <source>
        <dbReference type="EMBL" id="MCJ8500590.1"/>
    </source>
</evidence>
<dbReference type="NCBIfam" id="NF003806">
    <property type="entry name" value="PRK05395.1-3"/>
    <property type="match status" value="1"/>
</dbReference>
<comment type="subunit">
    <text evidence="5 8">Homododecamer.</text>
</comment>
<evidence type="ECO:0000256" key="4">
    <source>
        <dbReference type="ARBA" id="ARBA00011037"/>
    </source>
</evidence>
<feature type="binding site" evidence="8 10">
    <location>
        <position position="117"/>
    </location>
    <ligand>
        <name>substrate</name>
    </ligand>
</feature>
<dbReference type="Gene3D" id="3.40.50.9100">
    <property type="entry name" value="Dehydroquinase, class II"/>
    <property type="match status" value="1"/>
</dbReference>
<feature type="binding site" evidence="8 10">
    <location>
        <position position="86"/>
    </location>
    <ligand>
        <name>substrate</name>
    </ligand>
</feature>
<feature type="active site" description="Proton acceptor" evidence="8 9">
    <location>
        <position position="29"/>
    </location>
</feature>